<sequence length="71" mass="7832">MTKKRFLFLRVPSSGPKALAGPPNDFSSLNEAEARLRDITSGNLKAHHTYLEIIEYTGDKVAFLNTKGILA</sequence>
<accession>A0A1M5RHV6</accession>
<organism evidence="1 2">
    <name type="scientific">Cognatiyoonia sediminum</name>
    <dbReference type="NCBI Taxonomy" id="1508389"/>
    <lineage>
        <taxon>Bacteria</taxon>
        <taxon>Pseudomonadati</taxon>
        <taxon>Pseudomonadota</taxon>
        <taxon>Alphaproteobacteria</taxon>
        <taxon>Rhodobacterales</taxon>
        <taxon>Paracoccaceae</taxon>
        <taxon>Cognatiyoonia</taxon>
    </lineage>
</organism>
<keyword evidence="2" id="KW-1185">Reference proteome</keyword>
<dbReference type="AlphaFoldDB" id="A0A1M5RHV6"/>
<dbReference type="Proteomes" id="UP000184074">
    <property type="component" value="Unassembled WGS sequence"/>
</dbReference>
<dbReference type="STRING" id="1508389.SAMN05444003_2602"/>
<protein>
    <submittedName>
        <fullName evidence="1">Uncharacterized protein</fullName>
    </submittedName>
</protein>
<gene>
    <name evidence="1" type="ORF">SAMN05444003_2602</name>
</gene>
<proteinExistence type="predicted"/>
<reference evidence="1 2" key="1">
    <citation type="submission" date="2016-11" db="EMBL/GenBank/DDBJ databases">
        <authorList>
            <person name="Jaros S."/>
            <person name="Januszkiewicz K."/>
            <person name="Wedrychowicz H."/>
        </authorList>
    </citation>
    <scope>NUCLEOTIDE SEQUENCE [LARGE SCALE GENOMIC DNA]</scope>
    <source>
        <strain evidence="1 2">DSM 28715</strain>
    </source>
</reference>
<evidence type="ECO:0000313" key="2">
    <source>
        <dbReference type="Proteomes" id="UP000184074"/>
    </source>
</evidence>
<dbReference type="EMBL" id="FQXB01000004">
    <property type="protein sequence ID" value="SHH25917.1"/>
    <property type="molecule type" value="Genomic_DNA"/>
</dbReference>
<name>A0A1M5RHV6_9RHOB</name>
<evidence type="ECO:0000313" key="1">
    <source>
        <dbReference type="EMBL" id="SHH25917.1"/>
    </source>
</evidence>